<name>A0ABQ3V4Y8_9CHLR</name>
<organism evidence="1 2">
    <name type="scientific">Ktedonobacter robiniae</name>
    <dbReference type="NCBI Taxonomy" id="2778365"/>
    <lineage>
        <taxon>Bacteria</taxon>
        <taxon>Bacillati</taxon>
        <taxon>Chloroflexota</taxon>
        <taxon>Ktedonobacteria</taxon>
        <taxon>Ktedonobacterales</taxon>
        <taxon>Ktedonobacteraceae</taxon>
        <taxon>Ktedonobacter</taxon>
    </lineage>
</organism>
<dbReference type="EMBL" id="BNJG01000003">
    <property type="protein sequence ID" value="GHO59955.1"/>
    <property type="molecule type" value="Genomic_DNA"/>
</dbReference>
<protein>
    <submittedName>
        <fullName evidence="1">Uncharacterized protein</fullName>
    </submittedName>
</protein>
<keyword evidence="2" id="KW-1185">Reference proteome</keyword>
<accession>A0ABQ3V4Y8</accession>
<sequence length="155" mass="16834">MQYLQHRLQQNRMRITLIFAVVATLALIAAFSLTTTHQTTTHTRLTSDSIPSAVYPHGSPSPDAIFPHGNPSPDAVFPHSSSTLALYPHSASPNVIFPHGTSTLDMIYPGTLAPNAIYPHGSSPEGFSSCKASLNGNGKQYPFYPTRAQRLTHHN</sequence>
<dbReference type="Proteomes" id="UP000654345">
    <property type="component" value="Unassembled WGS sequence"/>
</dbReference>
<proteinExistence type="predicted"/>
<gene>
    <name evidence="1" type="ORF">KSB_84300</name>
</gene>
<dbReference type="RefSeq" id="WP_201376086.1">
    <property type="nucleotide sequence ID" value="NZ_BNJG01000003.1"/>
</dbReference>
<comment type="caution">
    <text evidence="1">The sequence shown here is derived from an EMBL/GenBank/DDBJ whole genome shotgun (WGS) entry which is preliminary data.</text>
</comment>
<evidence type="ECO:0000313" key="2">
    <source>
        <dbReference type="Proteomes" id="UP000654345"/>
    </source>
</evidence>
<evidence type="ECO:0000313" key="1">
    <source>
        <dbReference type="EMBL" id="GHO59955.1"/>
    </source>
</evidence>
<reference evidence="1 2" key="1">
    <citation type="journal article" date="2021" name="Int. J. Syst. Evol. Microbiol.">
        <title>Reticulibacter mediterranei gen. nov., sp. nov., within the new family Reticulibacteraceae fam. nov., and Ktedonospora formicarum gen. nov., sp. nov., Ktedonobacter robiniae sp. nov., Dictyobacter formicarum sp. nov. and Dictyobacter arantiisoli sp. nov., belonging to the class Ktedonobacteria.</title>
        <authorList>
            <person name="Yabe S."/>
            <person name="Zheng Y."/>
            <person name="Wang C.M."/>
            <person name="Sakai Y."/>
            <person name="Abe K."/>
            <person name="Yokota A."/>
            <person name="Donadio S."/>
            <person name="Cavaletti L."/>
            <person name="Monciardini P."/>
        </authorList>
    </citation>
    <scope>NUCLEOTIDE SEQUENCE [LARGE SCALE GENOMIC DNA]</scope>
    <source>
        <strain evidence="1 2">SOSP1-30</strain>
    </source>
</reference>